<sequence>MFRMRITKYVASVAMLLLIVSGCTMVQEEEVNPDDLLSLAAEKGRELKASYKGESSVYVNGKEIYRGQTYYRGNTTAEVMENNDSKNMMSGLTPLLTMDQLAEMKKEASMDPRASNDQYTVLKLEIDPEEMEISLRRSMQLQFDQIKKKYGMETLDHQTGNATKLSQEQEQFKKTLDSLKVKGAQYTLWIERDTYVPEKVIVDTTVNYTWNGAQQSEQLKGTYALQKSKKQ</sequence>
<keyword evidence="1" id="KW-0732">Signal</keyword>
<keyword evidence="3" id="KW-1185">Reference proteome</keyword>
<evidence type="ECO:0000256" key="1">
    <source>
        <dbReference type="SAM" id="SignalP"/>
    </source>
</evidence>
<name>A0ABW1IMX0_9BACL</name>
<dbReference type="Proteomes" id="UP001596250">
    <property type="component" value="Unassembled WGS sequence"/>
</dbReference>
<evidence type="ECO:0000313" key="3">
    <source>
        <dbReference type="Proteomes" id="UP001596250"/>
    </source>
</evidence>
<evidence type="ECO:0000313" key="2">
    <source>
        <dbReference type="EMBL" id="MFC5986358.1"/>
    </source>
</evidence>
<dbReference type="PROSITE" id="PS51257">
    <property type="entry name" value="PROKAR_LIPOPROTEIN"/>
    <property type="match status" value="1"/>
</dbReference>
<dbReference type="EMBL" id="JBHSQV010000036">
    <property type="protein sequence ID" value="MFC5986358.1"/>
    <property type="molecule type" value="Genomic_DNA"/>
</dbReference>
<reference evidence="3" key="1">
    <citation type="journal article" date="2019" name="Int. J. Syst. Evol. Microbiol.">
        <title>The Global Catalogue of Microorganisms (GCM) 10K type strain sequencing project: providing services to taxonomists for standard genome sequencing and annotation.</title>
        <authorList>
            <consortium name="The Broad Institute Genomics Platform"/>
            <consortium name="The Broad Institute Genome Sequencing Center for Infectious Disease"/>
            <person name="Wu L."/>
            <person name="Ma J."/>
        </authorList>
    </citation>
    <scope>NUCLEOTIDE SEQUENCE [LARGE SCALE GENOMIC DNA]</scope>
    <source>
        <strain evidence="3">CCM 8749</strain>
    </source>
</reference>
<feature type="chain" id="PRO_5047304385" description="Lipoprotein" evidence="1">
    <location>
        <begin position="27"/>
        <end position="231"/>
    </location>
</feature>
<protein>
    <recommendedName>
        <fullName evidence="4">Lipoprotein</fullName>
    </recommendedName>
</protein>
<accession>A0ABW1IMX0</accession>
<comment type="caution">
    <text evidence="2">The sequence shown here is derived from an EMBL/GenBank/DDBJ whole genome shotgun (WGS) entry which is preliminary data.</text>
</comment>
<dbReference type="RefSeq" id="WP_379893681.1">
    <property type="nucleotide sequence ID" value="NZ_CBCSCT010000001.1"/>
</dbReference>
<proteinExistence type="predicted"/>
<evidence type="ECO:0008006" key="4">
    <source>
        <dbReference type="Google" id="ProtNLM"/>
    </source>
</evidence>
<organism evidence="2 3">
    <name type="scientific">Marinicrinis lubricantis</name>
    <dbReference type="NCBI Taxonomy" id="2086470"/>
    <lineage>
        <taxon>Bacteria</taxon>
        <taxon>Bacillati</taxon>
        <taxon>Bacillota</taxon>
        <taxon>Bacilli</taxon>
        <taxon>Bacillales</taxon>
        <taxon>Paenibacillaceae</taxon>
    </lineage>
</organism>
<feature type="signal peptide" evidence="1">
    <location>
        <begin position="1"/>
        <end position="26"/>
    </location>
</feature>
<gene>
    <name evidence="2" type="ORF">ACFPXP_07900</name>
</gene>